<protein>
    <submittedName>
        <fullName evidence="3">Uncharacterized protein</fullName>
    </submittedName>
</protein>
<dbReference type="EMBL" id="CP001329">
    <property type="protein sequence ID" value="ACO65843.1"/>
    <property type="molecule type" value="Genomic_DNA"/>
</dbReference>
<sequence length="164" mass="17198">MRAPLVALALAAFLACASALPTPFASPLTDRAPRRHLARALLQDDPTTATDAASTFNAVRDVVDSVESSFDSVYETVKSWGPSSAPAAGEPEPVDVDEEEGQLELEPAEAPPPDRRRAILQYDDEYYSDYFAAAPEAAVEDYDYGEAGAGPVGAPAPAPGPYGG</sequence>
<evidence type="ECO:0000313" key="4">
    <source>
        <dbReference type="Proteomes" id="UP000002009"/>
    </source>
</evidence>
<accession>C1EC61</accession>
<evidence type="ECO:0000256" key="1">
    <source>
        <dbReference type="SAM" id="MobiDB-lite"/>
    </source>
</evidence>
<feature type="compositionally biased region" description="Low complexity" evidence="1">
    <location>
        <begin position="81"/>
        <end position="91"/>
    </location>
</feature>
<reference evidence="3 4" key="1">
    <citation type="journal article" date="2009" name="Science">
        <title>Green evolution and dynamic adaptations revealed by genomes of the marine picoeukaryotes Micromonas.</title>
        <authorList>
            <person name="Worden A.Z."/>
            <person name="Lee J.H."/>
            <person name="Mock T."/>
            <person name="Rouze P."/>
            <person name="Simmons M.P."/>
            <person name="Aerts A.L."/>
            <person name="Allen A.E."/>
            <person name="Cuvelier M.L."/>
            <person name="Derelle E."/>
            <person name="Everett M.V."/>
            <person name="Foulon E."/>
            <person name="Grimwood J."/>
            <person name="Gundlach H."/>
            <person name="Henrissat B."/>
            <person name="Napoli C."/>
            <person name="McDonald S.M."/>
            <person name="Parker M.S."/>
            <person name="Rombauts S."/>
            <person name="Salamov A."/>
            <person name="Von Dassow P."/>
            <person name="Badger J.H."/>
            <person name="Coutinho P.M."/>
            <person name="Demir E."/>
            <person name="Dubchak I."/>
            <person name="Gentemann C."/>
            <person name="Eikrem W."/>
            <person name="Gready J.E."/>
            <person name="John U."/>
            <person name="Lanier W."/>
            <person name="Lindquist E.A."/>
            <person name="Lucas S."/>
            <person name="Mayer K.F."/>
            <person name="Moreau H."/>
            <person name="Not F."/>
            <person name="Otillar R."/>
            <person name="Panaud O."/>
            <person name="Pangilinan J."/>
            <person name="Paulsen I."/>
            <person name="Piegu B."/>
            <person name="Poliakov A."/>
            <person name="Robbens S."/>
            <person name="Schmutz J."/>
            <person name="Toulza E."/>
            <person name="Wyss T."/>
            <person name="Zelensky A."/>
            <person name="Zhou K."/>
            <person name="Armbrust E.V."/>
            <person name="Bhattacharya D."/>
            <person name="Goodenough U.W."/>
            <person name="Van de Peer Y."/>
            <person name="Grigoriev I.V."/>
        </authorList>
    </citation>
    <scope>NUCLEOTIDE SEQUENCE [LARGE SCALE GENOMIC DNA]</scope>
    <source>
        <strain evidence="4">RCC299 / NOUM17</strain>
    </source>
</reference>
<feature type="region of interest" description="Disordered" evidence="1">
    <location>
        <begin position="79"/>
        <end position="115"/>
    </location>
</feature>
<evidence type="ECO:0000313" key="3">
    <source>
        <dbReference type="EMBL" id="ACO65843.1"/>
    </source>
</evidence>
<feature type="chain" id="PRO_5002909105" evidence="2">
    <location>
        <begin position="20"/>
        <end position="164"/>
    </location>
</feature>
<dbReference type="PROSITE" id="PS51257">
    <property type="entry name" value="PROKAR_LIPOPROTEIN"/>
    <property type="match status" value="1"/>
</dbReference>
<dbReference type="Proteomes" id="UP000002009">
    <property type="component" value="Chromosome 9"/>
</dbReference>
<dbReference type="GeneID" id="8246138"/>
<feature type="region of interest" description="Disordered" evidence="1">
    <location>
        <begin position="144"/>
        <end position="164"/>
    </location>
</feature>
<dbReference type="InParanoid" id="C1EC61"/>
<proteinExistence type="predicted"/>
<keyword evidence="4" id="KW-1185">Reference proteome</keyword>
<feature type="compositionally biased region" description="Acidic residues" evidence="1">
    <location>
        <begin position="92"/>
        <end position="107"/>
    </location>
</feature>
<dbReference type="AlphaFoldDB" id="C1EC61"/>
<feature type="compositionally biased region" description="Pro residues" evidence="1">
    <location>
        <begin position="154"/>
        <end position="164"/>
    </location>
</feature>
<keyword evidence="2" id="KW-0732">Signal</keyword>
<feature type="signal peptide" evidence="2">
    <location>
        <begin position="1"/>
        <end position="19"/>
    </location>
</feature>
<name>C1EC61_MICCC</name>
<dbReference type="RefSeq" id="XP_002504585.1">
    <property type="nucleotide sequence ID" value="XM_002504539.1"/>
</dbReference>
<dbReference type="KEGG" id="mis:MICPUN_61305"/>
<organism evidence="3 4">
    <name type="scientific">Micromonas commoda (strain RCC299 / NOUM17 / CCMP2709)</name>
    <name type="common">Picoplanktonic green alga</name>
    <dbReference type="NCBI Taxonomy" id="296587"/>
    <lineage>
        <taxon>Eukaryota</taxon>
        <taxon>Viridiplantae</taxon>
        <taxon>Chlorophyta</taxon>
        <taxon>Mamiellophyceae</taxon>
        <taxon>Mamiellales</taxon>
        <taxon>Mamiellaceae</taxon>
        <taxon>Micromonas</taxon>
    </lineage>
</organism>
<evidence type="ECO:0000256" key="2">
    <source>
        <dbReference type="SAM" id="SignalP"/>
    </source>
</evidence>
<gene>
    <name evidence="3" type="ORF">MICPUN_61305</name>
</gene>